<dbReference type="Gramene" id="ONIVA08G20690.1">
    <property type="protein sequence ID" value="ONIVA08G20690.1"/>
    <property type="gene ID" value="ONIVA08G20690"/>
</dbReference>
<sequence>MDGIILLVAEDGVEVEDGLLLLLGELAPLDVRPQSEEVWSWGLKNCTCKPGQCPPAAMAILLDVVEQLLILLRCPWPLLEATLIAARNYGTVYEQSYAGEISVGAFKVDASISWDKEPDFEKNPVVDFRRKRID</sequence>
<proteinExistence type="predicted"/>
<evidence type="ECO:0000313" key="2">
    <source>
        <dbReference type="Proteomes" id="UP000006591"/>
    </source>
</evidence>
<keyword evidence="2" id="KW-1185">Reference proteome</keyword>
<dbReference type="AlphaFoldDB" id="A0A0E0IDK5"/>
<dbReference type="Proteomes" id="UP000006591">
    <property type="component" value="Chromosome 8"/>
</dbReference>
<organism evidence="1">
    <name type="scientific">Oryza nivara</name>
    <name type="common">Indian wild rice</name>
    <name type="synonym">Oryza sativa f. spontanea</name>
    <dbReference type="NCBI Taxonomy" id="4536"/>
    <lineage>
        <taxon>Eukaryota</taxon>
        <taxon>Viridiplantae</taxon>
        <taxon>Streptophyta</taxon>
        <taxon>Embryophyta</taxon>
        <taxon>Tracheophyta</taxon>
        <taxon>Spermatophyta</taxon>
        <taxon>Magnoliopsida</taxon>
        <taxon>Liliopsida</taxon>
        <taxon>Poales</taxon>
        <taxon>Poaceae</taxon>
        <taxon>BOP clade</taxon>
        <taxon>Oryzoideae</taxon>
        <taxon>Oryzeae</taxon>
        <taxon>Oryzinae</taxon>
        <taxon>Oryza</taxon>
    </lineage>
</organism>
<reference evidence="1" key="1">
    <citation type="submission" date="2015-04" db="UniProtKB">
        <authorList>
            <consortium name="EnsemblPlants"/>
        </authorList>
    </citation>
    <scope>IDENTIFICATION</scope>
    <source>
        <strain evidence="1">SL10</strain>
    </source>
</reference>
<dbReference type="HOGENOM" id="CLU_1899579_0_0_1"/>
<evidence type="ECO:0000313" key="1">
    <source>
        <dbReference type="EnsemblPlants" id="ONIVA08G20690.1"/>
    </source>
</evidence>
<reference evidence="1" key="2">
    <citation type="submission" date="2018-04" db="EMBL/GenBank/DDBJ databases">
        <title>OnivRS2 (Oryza nivara Reference Sequence Version 2).</title>
        <authorList>
            <person name="Zhang J."/>
            <person name="Kudrna D."/>
            <person name="Lee S."/>
            <person name="Talag J."/>
            <person name="Rajasekar S."/>
            <person name="Welchert J."/>
            <person name="Hsing Y.-I."/>
            <person name="Wing R.A."/>
        </authorList>
    </citation>
    <scope>NUCLEOTIDE SEQUENCE [LARGE SCALE GENOMIC DNA]</scope>
    <source>
        <strain evidence="1">SL10</strain>
    </source>
</reference>
<accession>A0A0E0IDK5</accession>
<dbReference type="EnsemblPlants" id="ONIVA08G20690.1">
    <property type="protein sequence ID" value="ONIVA08G20690.1"/>
    <property type="gene ID" value="ONIVA08G20690"/>
</dbReference>
<name>A0A0E0IDK5_ORYNI</name>
<protein>
    <submittedName>
        <fullName evidence="1">Uncharacterized protein</fullName>
    </submittedName>
</protein>